<feature type="domain" description="Spore protein YkvP/CgeB glycosyl transferase-like" evidence="1">
    <location>
        <begin position="246"/>
        <end position="385"/>
    </location>
</feature>
<organism evidence="2 3">
    <name type="scientific">Catonella morbi ATCC 51271</name>
    <dbReference type="NCBI Taxonomy" id="592026"/>
    <lineage>
        <taxon>Bacteria</taxon>
        <taxon>Bacillati</taxon>
        <taxon>Bacillota</taxon>
        <taxon>Clostridia</taxon>
        <taxon>Lachnospirales</taxon>
        <taxon>Lachnospiraceae</taxon>
        <taxon>Catonella</taxon>
    </lineage>
</organism>
<dbReference type="Proteomes" id="UP000018227">
    <property type="component" value="Unassembled WGS sequence"/>
</dbReference>
<protein>
    <recommendedName>
        <fullName evidence="1">Spore protein YkvP/CgeB glycosyl transferase-like domain-containing protein</fullName>
    </recommendedName>
</protein>
<proteinExistence type="predicted"/>
<dbReference type="RefSeq" id="WP_023354656.1">
    <property type="nucleotide sequence ID" value="NZ_KI535368.1"/>
</dbReference>
<evidence type="ECO:0000313" key="2">
    <source>
        <dbReference type="EMBL" id="ESL02914.1"/>
    </source>
</evidence>
<evidence type="ECO:0000313" key="3">
    <source>
        <dbReference type="Proteomes" id="UP000018227"/>
    </source>
</evidence>
<dbReference type="InterPro" id="IPR055259">
    <property type="entry name" value="YkvP/CgeB_Glyco_trans-like"/>
</dbReference>
<accession>V2XL58</accession>
<comment type="caution">
    <text evidence="2">The sequence shown here is derived from an EMBL/GenBank/DDBJ whole genome shotgun (WGS) entry which is preliminary data.</text>
</comment>
<reference evidence="2 3" key="1">
    <citation type="submission" date="2013-06" db="EMBL/GenBank/DDBJ databases">
        <authorList>
            <person name="Weinstock G."/>
            <person name="Sodergren E."/>
            <person name="Clifton S."/>
            <person name="Fulton L."/>
            <person name="Fulton B."/>
            <person name="Courtney L."/>
            <person name="Fronick C."/>
            <person name="Harrison M."/>
            <person name="Strong C."/>
            <person name="Farmer C."/>
            <person name="Delahaunty K."/>
            <person name="Markovic C."/>
            <person name="Hall O."/>
            <person name="Minx P."/>
            <person name="Tomlinson C."/>
            <person name="Mitreva M."/>
            <person name="Nelson J."/>
            <person name="Hou S."/>
            <person name="Wollam A."/>
            <person name="Pepin K.H."/>
            <person name="Johnson M."/>
            <person name="Bhonagiri V."/>
            <person name="Nash W.E."/>
            <person name="Warren W."/>
            <person name="Chinwalla A."/>
            <person name="Mardis E.R."/>
            <person name="Wilson R.K."/>
        </authorList>
    </citation>
    <scope>NUCLEOTIDE SEQUENCE [LARGE SCALE GENOMIC DNA]</scope>
    <source>
        <strain evidence="2 3">ATCC 51271</strain>
    </source>
</reference>
<name>V2XL58_9FIRM</name>
<dbReference type="HOGENOM" id="CLU_033615_2_0_9"/>
<dbReference type="eggNOG" id="COG4641">
    <property type="taxonomic scope" value="Bacteria"/>
</dbReference>
<dbReference type="OrthoDB" id="7019976at2"/>
<dbReference type="EMBL" id="ACIL03000013">
    <property type="protein sequence ID" value="ESL02914.1"/>
    <property type="molecule type" value="Genomic_DNA"/>
</dbReference>
<gene>
    <name evidence="2" type="ORF">GCWU0000282_001785</name>
</gene>
<evidence type="ECO:0000259" key="1">
    <source>
        <dbReference type="Pfam" id="PF13524"/>
    </source>
</evidence>
<dbReference type="STRING" id="592026.GCWU0000282_001785"/>
<keyword evidence="3" id="KW-1185">Reference proteome</keyword>
<dbReference type="Pfam" id="PF13524">
    <property type="entry name" value="Glyco_trans_1_2"/>
    <property type="match status" value="1"/>
</dbReference>
<dbReference type="AlphaFoldDB" id="V2XL58"/>
<sequence length="391" mass="45557">MTKTILFIDSPSFGKLDMIEAMKEKGFEVELFYHDNIFSYPNDPDFDKAFDDMFVKKNYLFVFSFNYFPSVSNGCKRHNIKYLAFVYDNPLTSLYSYTIISSVNHVFIFDKHSYEELAKLGITTVYYLPLCANVKRLDKMALPADKNKILSSDVSFVGSLYNEKHNFLDRMTDLDDYTRGYIDAIIEAQIKISGYFFIEELLTKDIIEAMKKSLDYSPNKYGTETVEYVYANYFIARKITAIERKRLLTAVSNRFETKLYTHNKTPELPKIKNMGAVDYYDIMPFVFKNSKINLNITLRSIQTGIPLRCFDIFGAGGFLLTNYQADLFDYFTPGEDFDFYDSEESLLAKIDYYLSHDKERAEIARNAYEKVKSGHTYKHRLELMMEVAEVG</sequence>